<accession>A0A6A6YTH9</accession>
<dbReference type="RefSeq" id="XP_033578793.1">
    <property type="nucleotide sequence ID" value="XM_033727921.1"/>
</dbReference>
<dbReference type="InterPro" id="IPR045518">
    <property type="entry name" value="2EXR"/>
</dbReference>
<dbReference type="PANTHER" id="PTHR35910">
    <property type="entry name" value="2EXR DOMAIN-CONTAINING PROTEIN"/>
    <property type="match status" value="1"/>
</dbReference>
<dbReference type="OrthoDB" id="3766937at2759"/>
<dbReference type="PANTHER" id="PTHR35910:SF6">
    <property type="entry name" value="2EXR DOMAIN-CONTAINING PROTEIN"/>
    <property type="match status" value="1"/>
</dbReference>
<dbReference type="Proteomes" id="UP000504636">
    <property type="component" value="Unplaced"/>
</dbReference>
<dbReference type="EMBL" id="MU003698">
    <property type="protein sequence ID" value="KAF2811829.1"/>
    <property type="molecule type" value="Genomic_DNA"/>
</dbReference>
<dbReference type="Pfam" id="PF20150">
    <property type="entry name" value="2EXR"/>
    <property type="match status" value="1"/>
</dbReference>
<organism evidence="2">
    <name type="scientific">Mytilinidion resinicola</name>
    <dbReference type="NCBI Taxonomy" id="574789"/>
    <lineage>
        <taxon>Eukaryota</taxon>
        <taxon>Fungi</taxon>
        <taxon>Dikarya</taxon>
        <taxon>Ascomycota</taxon>
        <taxon>Pezizomycotina</taxon>
        <taxon>Dothideomycetes</taxon>
        <taxon>Pleosporomycetidae</taxon>
        <taxon>Mytilinidiales</taxon>
        <taxon>Mytilinidiaceae</taxon>
        <taxon>Mytilinidion</taxon>
    </lineage>
</organism>
<protein>
    <recommendedName>
        <fullName evidence="1">2EXR domain-containing protein</fullName>
    </recommendedName>
</protein>
<reference evidence="4" key="3">
    <citation type="submission" date="2025-04" db="UniProtKB">
        <authorList>
            <consortium name="RefSeq"/>
        </authorList>
    </citation>
    <scope>IDENTIFICATION</scope>
    <source>
        <strain evidence="4">CBS 304.34</strain>
    </source>
</reference>
<sequence>MQPIDEPRAEHQPKPLSLAVRGSGVAANGRRPCLQMSAPLPPELRFRIWKFATPTSRIVYLYQNCHGYFTNLNIPAIFHACSECRTEALRIAATENNLLTIQPHANPPLQIYFNYAEDILHIVSSPLTISGLFEYSRGCAWMELLATLPLDERSRIQRLGSGMLPMKHLLSLNGLHGLRDVNVLFRPPDPTWSEKKWMMFPAVVADFSAADDLKHLGTLPQDTALNLVRLDRVHKGGEIGPGAVTPWLAQAGSWGGLAMERFCEHFIELNADEPKDLEMR</sequence>
<evidence type="ECO:0000259" key="1">
    <source>
        <dbReference type="Pfam" id="PF20150"/>
    </source>
</evidence>
<evidence type="ECO:0000313" key="2">
    <source>
        <dbReference type="EMBL" id="KAF2811829.1"/>
    </source>
</evidence>
<dbReference type="AlphaFoldDB" id="A0A6A6YTH9"/>
<feature type="domain" description="2EXR" evidence="1">
    <location>
        <begin position="40"/>
        <end position="120"/>
    </location>
</feature>
<name>A0A6A6YTH9_9PEZI</name>
<dbReference type="GeneID" id="54468814"/>
<proteinExistence type="predicted"/>
<gene>
    <name evidence="2 4" type="ORF">BDZ99DRAFT_569786</name>
</gene>
<keyword evidence="3" id="KW-1185">Reference proteome</keyword>
<reference evidence="2 4" key="1">
    <citation type="journal article" date="2020" name="Stud. Mycol.">
        <title>101 Dothideomycetes genomes: a test case for predicting lifestyles and emergence of pathogens.</title>
        <authorList>
            <person name="Haridas S."/>
            <person name="Albert R."/>
            <person name="Binder M."/>
            <person name="Bloem J."/>
            <person name="Labutti K."/>
            <person name="Salamov A."/>
            <person name="Andreopoulos B."/>
            <person name="Baker S."/>
            <person name="Barry K."/>
            <person name="Bills G."/>
            <person name="Bluhm B."/>
            <person name="Cannon C."/>
            <person name="Castanera R."/>
            <person name="Culley D."/>
            <person name="Daum C."/>
            <person name="Ezra D."/>
            <person name="Gonzalez J."/>
            <person name="Henrissat B."/>
            <person name="Kuo A."/>
            <person name="Liang C."/>
            <person name="Lipzen A."/>
            <person name="Lutzoni F."/>
            <person name="Magnuson J."/>
            <person name="Mondo S."/>
            <person name="Nolan M."/>
            <person name="Ohm R."/>
            <person name="Pangilinan J."/>
            <person name="Park H.-J."/>
            <person name="Ramirez L."/>
            <person name="Alfaro M."/>
            <person name="Sun H."/>
            <person name="Tritt A."/>
            <person name="Yoshinaga Y."/>
            <person name="Zwiers L.-H."/>
            <person name="Turgeon B."/>
            <person name="Goodwin S."/>
            <person name="Spatafora J."/>
            <person name="Crous P."/>
            <person name="Grigoriev I."/>
        </authorList>
    </citation>
    <scope>NUCLEOTIDE SEQUENCE</scope>
    <source>
        <strain evidence="2 4">CBS 304.34</strain>
    </source>
</reference>
<reference evidence="4" key="2">
    <citation type="submission" date="2020-04" db="EMBL/GenBank/DDBJ databases">
        <authorList>
            <consortium name="NCBI Genome Project"/>
        </authorList>
    </citation>
    <scope>NUCLEOTIDE SEQUENCE</scope>
    <source>
        <strain evidence="4">CBS 304.34</strain>
    </source>
</reference>
<evidence type="ECO:0000313" key="3">
    <source>
        <dbReference type="Proteomes" id="UP000504636"/>
    </source>
</evidence>
<evidence type="ECO:0000313" key="4">
    <source>
        <dbReference type="RefSeq" id="XP_033578793.1"/>
    </source>
</evidence>